<dbReference type="EMBL" id="UINC01074575">
    <property type="protein sequence ID" value="SVC11909.1"/>
    <property type="molecule type" value="Genomic_DNA"/>
</dbReference>
<accession>A0A382JJM9</accession>
<protein>
    <submittedName>
        <fullName evidence="1">Uncharacterized protein</fullName>
    </submittedName>
</protein>
<organism evidence="1">
    <name type="scientific">marine metagenome</name>
    <dbReference type="NCBI Taxonomy" id="408172"/>
    <lineage>
        <taxon>unclassified sequences</taxon>
        <taxon>metagenomes</taxon>
        <taxon>ecological metagenomes</taxon>
    </lineage>
</organism>
<reference evidence="1" key="1">
    <citation type="submission" date="2018-05" db="EMBL/GenBank/DDBJ databases">
        <authorList>
            <person name="Lanie J.A."/>
            <person name="Ng W.-L."/>
            <person name="Kazmierczak K.M."/>
            <person name="Andrzejewski T.M."/>
            <person name="Davidsen T.M."/>
            <person name="Wayne K.J."/>
            <person name="Tettelin H."/>
            <person name="Glass J.I."/>
            <person name="Rusch D."/>
            <person name="Podicherti R."/>
            <person name="Tsui H.-C.T."/>
            <person name="Winkler M.E."/>
        </authorList>
    </citation>
    <scope>NUCLEOTIDE SEQUENCE</scope>
</reference>
<sequence>VQCDYGRLTFSSEACVEFIELTVVTYLEQIRSLARVDVEACATALED</sequence>
<proteinExistence type="predicted"/>
<gene>
    <name evidence="1" type="ORF">METZ01_LOCUS264763</name>
</gene>
<name>A0A382JJM9_9ZZZZ</name>
<dbReference type="AlphaFoldDB" id="A0A382JJM9"/>
<feature type="non-terminal residue" evidence="1">
    <location>
        <position position="1"/>
    </location>
</feature>
<evidence type="ECO:0000313" key="1">
    <source>
        <dbReference type="EMBL" id="SVC11909.1"/>
    </source>
</evidence>